<sequence length="609" mass="64707">MTALEADFNNRTLLATVQGGRPPISPEALVQAMERTCGVQRRHVRVEVTFPADFFITFASTDDCTRVLDLSGQFRCGGVTLGFRRWHRSAQATGSKLEFLSKLSVEGLPHEAWEWGAVSQLVNNLGGQLVEILPAKDRWCLVFKAWLRDPSKVPKEFDLEVPEPEGTLNSARIPDDPASSPPPPHHPCPPQAPLFKRTLIHPLIIHVLEVIDTHYGGSGEEDEDTVRRHEYACCGGRVDGTGRGPVRGGGHAFAGPTRNGIGGGWGRSRRHGLFAPAGGMLVTAPAASSPSGSAAQAVIASSPPPGPWKRLLQASPSNISTAAGSAVNALTPQSPLLRHHCRQTLSPSPPGTTFSGAPPSSASRSTPPSGRSRSPSPIAGSNGQLHGQGTLERSTTVGQVSGGRHVSRSPVVSGSLPSRLERVSSPKPASEGSNPDPATDGLGLSQQSNNGHGTGASGSSSSSAQPGPPTLGPLTATEVISHELRLSPPGSILGPRPTASAPARKKKTLPENFIPRRSERLRKKDNGMNKGPYHRARTVLIRRLGFTDEDEEITQVGLDQYLELFDKPLAPQHLRAIAALFAPEDIDFDEPAYDGFQAFSLPEEAEPCT</sequence>
<evidence type="ECO:0000313" key="3">
    <source>
        <dbReference type="Proteomes" id="UP001231189"/>
    </source>
</evidence>
<dbReference type="PANTHER" id="PTHR33087">
    <property type="entry name" value="OS07G0539200 PROTEIN"/>
    <property type="match status" value="1"/>
</dbReference>
<dbReference type="Proteomes" id="UP001231189">
    <property type="component" value="Unassembled WGS sequence"/>
</dbReference>
<comment type="caution">
    <text evidence="2">The sequence shown here is derived from an EMBL/GenBank/DDBJ whole genome shotgun (WGS) entry which is preliminary data.</text>
</comment>
<evidence type="ECO:0000256" key="1">
    <source>
        <dbReference type="SAM" id="MobiDB-lite"/>
    </source>
</evidence>
<dbReference type="AlphaFoldDB" id="A0AAD8T759"/>
<feature type="region of interest" description="Disordered" evidence="1">
    <location>
        <begin position="157"/>
        <end position="190"/>
    </location>
</feature>
<feature type="compositionally biased region" description="Low complexity" evidence="1">
    <location>
        <begin position="355"/>
        <end position="381"/>
    </location>
</feature>
<gene>
    <name evidence="2" type="ORF">QYE76_058479</name>
</gene>
<evidence type="ECO:0000313" key="2">
    <source>
        <dbReference type="EMBL" id="KAK1670320.1"/>
    </source>
</evidence>
<dbReference type="EMBL" id="JAUUTY010000003">
    <property type="protein sequence ID" value="KAK1670320.1"/>
    <property type="molecule type" value="Genomic_DNA"/>
</dbReference>
<proteinExistence type="predicted"/>
<organism evidence="2 3">
    <name type="scientific">Lolium multiflorum</name>
    <name type="common">Italian ryegrass</name>
    <name type="synonym">Lolium perenne subsp. multiflorum</name>
    <dbReference type="NCBI Taxonomy" id="4521"/>
    <lineage>
        <taxon>Eukaryota</taxon>
        <taxon>Viridiplantae</taxon>
        <taxon>Streptophyta</taxon>
        <taxon>Embryophyta</taxon>
        <taxon>Tracheophyta</taxon>
        <taxon>Spermatophyta</taxon>
        <taxon>Magnoliopsida</taxon>
        <taxon>Liliopsida</taxon>
        <taxon>Poales</taxon>
        <taxon>Poaceae</taxon>
        <taxon>BOP clade</taxon>
        <taxon>Pooideae</taxon>
        <taxon>Poodae</taxon>
        <taxon>Poeae</taxon>
        <taxon>Poeae Chloroplast Group 2 (Poeae type)</taxon>
        <taxon>Loliodinae</taxon>
        <taxon>Loliinae</taxon>
        <taxon>Lolium</taxon>
    </lineage>
</organism>
<reference evidence="2" key="1">
    <citation type="submission" date="2023-07" db="EMBL/GenBank/DDBJ databases">
        <title>A chromosome-level genome assembly of Lolium multiflorum.</title>
        <authorList>
            <person name="Chen Y."/>
            <person name="Copetti D."/>
            <person name="Kolliker R."/>
            <person name="Studer B."/>
        </authorList>
    </citation>
    <scope>NUCLEOTIDE SEQUENCE</scope>
    <source>
        <strain evidence="2">02402/16</strain>
        <tissue evidence="2">Leaf</tissue>
    </source>
</reference>
<name>A0AAD8T759_LOLMU</name>
<dbReference type="InterPro" id="IPR053253">
    <property type="entry name" value="Sex_diff_modulator"/>
</dbReference>
<protein>
    <submittedName>
        <fullName evidence="2">Uncharacterized protein</fullName>
    </submittedName>
</protein>
<feature type="region of interest" description="Disordered" evidence="1">
    <location>
        <begin position="340"/>
        <end position="474"/>
    </location>
</feature>
<feature type="region of interest" description="Disordered" evidence="1">
    <location>
        <begin position="486"/>
        <end position="532"/>
    </location>
</feature>
<feature type="compositionally biased region" description="Polar residues" evidence="1">
    <location>
        <begin position="343"/>
        <end position="354"/>
    </location>
</feature>
<dbReference type="PANTHER" id="PTHR33087:SF46">
    <property type="entry name" value="OS07G0539200 PROTEIN"/>
    <property type="match status" value="1"/>
</dbReference>
<feature type="compositionally biased region" description="Pro residues" evidence="1">
    <location>
        <begin position="179"/>
        <end position="190"/>
    </location>
</feature>
<feature type="compositionally biased region" description="Basic and acidic residues" evidence="1">
    <location>
        <begin position="514"/>
        <end position="527"/>
    </location>
</feature>
<accession>A0AAD8T759</accession>
<feature type="compositionally biased region" description="Polar residues" evidence="1">
    <location>
        <begin position="382"/>
        <end position="399"/>
    </location>
</feature>
<keyword evidence="3" id="KW-1185">Reference proteome</keyword>